<dbReference type="AlphaFoldDB" id="A0AAE0YX01"/>
<accession>A0AAE0YX01</accession>
<name>A0AAE0YX01_9GAST</name>
<comment type="caution">
    <text evidence="1">The sequence shown here is derived from an EMBL/GenBank/DDBJ whole genome shotgun (WGS) entry which is preliminary data.</text>
</comment>
<proteinExistence type="predicted"/>
<keyword evidence="2" id="KW-1185">Reference proteome</keyword>
<gene>
    <name evidence="1" type="ORF">RRG08_017780</name>
</gene>
<evidence type="ECO:0000313" key="1">
    <source>
        <dbReference type="EMBL" id="KAK3758724.1"/>
    </source>
</evidence>
<sequence>MLECLAGIPFIEQDPGLFWFQYDPAFSWNRRTTSVSSWEGIFIISFCLNQSQSGKLPKQSEIPVTRDFSQVESVLGG</sequence>
<dbReference type="Proteomes" id="UP001283361">
    <property type="component" value="Unassembled WGS sequence"/>
</dbReference>
<reference evidence="1" key="1">
    <citation type="journal article" date="2023" name="G3 (Bethesda)">
        <title>A reference genome for the long-term kleptoplast-retaining sea slug Elysia crispata morphotype clarki.</title>
        <authorList>
            <person name="Eastman K.E."/>
            <person name="Pendleton A.L."/>
            <person name="Shaikh M.A."/>
            <person name="Suttiyut T."/>
            <person name="Ogas R."/>
            <person name="Tomko P."/>
            <person name="Gavelis G."/>
            <person name="Widhalm J.R."/>
            <person name="Wisecaver J.H."/>
        </authorList>
    </citation>
    <scope>NUCLEOTIDE SEQUENCE</scope>
    <source>
        <strain evidence="1">ECLA1</strain>
    </source>
</reference>
<dbReference type="EMBL" id="JAWDGP010005229">
    <property type="protein sequence ID" value="KAK3758724.1"/>
    <property type="molecule type" value="Genomic_DNA"/>
</dbReference>
<protein>
    <submittedName>
        <fullName evidence="1">Uncharacterized protein</fullName>
    </submittedName>
</protein>
<evidence type="ECO:0000313" key="2">
    <source>
        <dbReference type="Proteomes" id="UP001283361"/>
    </source>
</evidence>
<organism evidence="1 2">
    <name type="scientific">Elysia crispata</name>
    <name type="common">lettuce slug</name>
    <dbReference type="NCBI Taxonomy" id="231223"/>
    <lineage>
        <taxon>Eukaryota</taxon>
        <taxon>Metazoa</taxon>
        <taxon>Spiralia</taxon>
        <taxon>Lophotrochozoa</taxon>
        <taxon>Mollusca</taxon>
        <taxon>Gastropoda</taxon>
        <taxon>Heterobranchia</taxon>
        <taxon>Euthyneura</taxon>
        <taxon>Panpulmonata</taxon>
        <taxon>Sacoglossa</taxon>
        <taxon>Placobranchoidea</taxon>
        <taxon>Plakobranchidae</taxon>
        <taxon>Elysia</taxon>
    </lineage>
</organism>